<sequence length="498" mass="54045">MLGITKRFPGVVANDDVSLQVARGEIHALLGENGAGKTTLMNILYGLYRPDEGEIRVGGKTVRPESPSDAMQYGIGMVHQHFMLVPVMTVTENIMLGQEIGHGPFLDRKQAAQRIRDLSRQYSLDVDPEAVVEDLPVGMRQRVEILKALYRQADILILDEPTAVLTPAEADEVFDIITALAQQGTAIIFITHKLREVWQVAHRITVMRGGRVVGTTTPAETTEDQLATLMVGRETPQPMVATGHQASPDVILRVQHLRVLDDRGTVAVDDVSLAIHAGEILGIAGVQGNGQTELVEVLTGLRASQSGCVTIGEADVTHASPRRIAMQGVAHIPEDRHQHGMVDGYSIADNLVLNVYHQKPFAYGIVRRTQAIAEHAMRAMQMFDIRAPSLSTSAGSLSGGNQQKMVVARELGRPLRLLIAAQPTRGLDVGAIAFLHQQLVNKRDEGCAVLLVSAELDEILALSDRIAVMYRGKLLATVEARTASRESLGRLMAGLEAD</sequence>
<keyword evidence="12" id="KW-1185">Reference proteome</keyword>
<keyword evidence="3" id="KW-1003">Cell membrane</keyword>
<keyword evidence="5" id="KW-0677">Repeat</keyword>
<dbReference type="HOGENOM" id="CLU_000604_92_0_7"/>
<evidence type="ECO:0000256" key="2">
    <source>
        <dbReference type="ARBA" id="ARBA00022448"/>
    </source>
</evidence>
<dbReference type="InterPro" id="IPR050107">
    <property type="entry name" value="ABC_carbohydrate_import_ATPase"/>
</dbReference>
<dbReference type="Gene3D" id="3.40.50.300">
    <property type="entry name" value="P-loop containing nucleotide triphosphate hydrolases"/>
    <property type="match status" value="2"/>
</dbReference>
<dbReference type="GO" id="GO:0005886">
    <property type="term" value="C:plasma membrane"/>
    <property type="evidence" value="ECO:0007669"/>
    <property type="project" value="UniProtKB-SubCell"/>
</dbReference>
<dbReference type="EMBL" id="AZHX01000503">
    <property type="protein sequence ID" value="ETX07195.1"/>
    <property type="molecule type" value="Genomic_DNA"/>
</dbReference>
<dbReference type="PROSITE" id="PS50893">
    <property type="entry name" value="ABC_TRANSPORTER_2"/>
    <property type="match status" value="2"/>
</dbReference>
<evidence type="ECO:0000256" key="1">
    <source>
        <dbReference type="ARBA" id="ARBA00004202"/>
    </source>
</evidence>
<gene>
    <name evidence="11" type="ORF">ETSY2_12585</name>
</gene>
<evidence type="ECO:0000256" key="6">
    <source>
        <dbReference type="ARBA" id="ARBA00022741"/>
    </source>
</evidence>
<dbReference type="InterPro" id="IPR003439">
    <property type="entry name" value="ABC_transporter-like_ATP-bd"/>
</dbReference>
<evidence type="ECO:0000256" key="5">
    <source>
        <dbReference type="ARBA" id="ARBA00022737"/>
    </source>
</evidence>
<dbReference type="GO" id="GO:0016887">
    <property type="term" value="F:ATP hydrolysis activity"/>
    <property type="evidence" value="ECO:0007669"/>
    <property type="project" value="InterPro"/>
</dbReference>
<keyword evidence="2" id="KW-0813">Transport</keyword>
<dbReference type="InterPro" id="IPR017871">
    <property type="entry name" value="ABC_transporter-like_CS"/>
</dbReference>
<dbReference type="SMART" id="SM00382">
    <property type="entry name" value="AAA"/>
    <property type="match status" value="1"/>
</dbReference>
<organism evidence="11 12">
    <name type="scientific">Candidatus Entotheonella gemina</name>
    <dbReference type="NCBI Taxonomy" id="1429439"/>
    <lineage>
        <taxon>Bacteria</taxon>
        <taxon>Pseudomonadati</taxon>
        <taxon>Nitrospinota/Tectimicrobiota group</taxon>
        <taxon>Candidatus Tectimicrobiota</taxon>
        <taxon>Candidatus Entotheonellia</taxon>
        <taxon>Candidatus Entotheonellales</taxon>
        <taxon>Candidatus Entotheonellaceae</taxon>
        <taxon>Candidatus Entotheonella</taxon>
    </lineage>
</organism>
<dbReference type="InterPro" id="IPR003593">
    <property type="entry name" value="AAA+_ATPase"/>
</dbReference>
<dbReference type="Proteomes" id="UP000019140">
    <property type="component" value="Unassembled WGS sequence"/>
</dbReference>
<reference evidence="11 12" key="1">
    <citation type="journal article" date="2014" name="Nature">
        <title>An environmental bacterial taxon with a large and distinct metabolic repertoire.</title>
        <authorList>
            <person name="Wilson M.C."/>
            <person name="Mori T."/>
            <person name="Ruckert C."/>
            <person name="Uria A.R."/>
            <person name="Helf M.J."/>
            <person name="Takada K."/>
            <person name="Gernert C."/>
            <person name="Steffens U.A."/>
            <person name="Heycke N."/>
            <person name="Schmitt S."/>
            <person name="Rinke C."/>
            <person name="Helfrich E.J."/>
            <person name="Brachmann A.O."/>
            <person name="Gurgui C."/>
            <person name="Wakimoto T."/>
            <person name="Kracht M."/>
            <person name="Crusemann M."/>
            <person name="Hentschel U."/>
            <person name="Abe I."/>
            <person name="Matsunaga S."/>
            <person name="Kalinowski J."/>
            <person name="Takeyama H."/>
            <person name="Piel J."/>
        </authorList>
    </citation>
    <scope>NUCLEOTIDE SEQUENCE [LARGE SCALE GENOMIC DNA]</scope>
    <source>
        <strain evidence="12">TSY2</strain>
    </source>
</reference>
<dbReference type="FunFam" id="3.40.50.300:FF:000127">
    <property type="entry name" value="Ribose import ATP-binding protein RbsA"/>
    <property type="match status" value="1"/>
</dbReference>
<evidence type="ECO:0000313" key="12">
    <source>
        <dbReference type="Proteomes" id="UP000019140"/>
    </source>
</evidence>
<comment type="subcellular location">
    <subcellularLocation>
        <location evidence="1">Cell membrane</location>
        <topology evidence="1">Peripheral membrane protein</topology>
    </subcellularLocation>
</comment>
<dbReference type="PANTHER" id="PTHR43790:SF4">
    <property type="entry name" value="GUANOSINE IMPORT ATP-BINDING PROTEIN NUPO"/>
    <property type="match status" value="1"/>
</dbReference>
<feature type="domain" description="ABC transporter" evidence="10">
    <location>
        <begin position="2"/>
        <end position="234"/>
    </location>
</feature>
<dbReference type="PATRIC" id="fig|1429439.4.peg.2154"/>
<keyword evidence="9" id="KW-0472">Membrane</keyword>
<dbReference type="Pfam" id="PF00005">
    <property type="entry name" value="ABC_tran"/>
    <property type="match status" value="2"/>
</dbReference>
<accession>W4MAH4</accession>
<dbReference type="PANTHER" id="PTHR43790">
    <property type="entry name" value="CARBOHYDRATE TRANSPORT ATP-BINDING PROTEIN MG119-RELATED"/>
    <property type="match status" value="1"/>
</dbReference>
<keyword evidence="7" id="KW-0067">ATP-binding</keyword>
<evidence type="ECO:0000256" key="9">
    <source>
        <dbReference type="ARBA" id="ARBA00023136"/>
    </source>
</evidence>
<evidence type="ECO:0000313" key="11">
    <source>
        <dbReference type="EMBL" id="ETX07195.1"/>
    </source>
</evidence>
<dbReference type="PROSITE" id="PS00211">
    <property type="entry name" value="ABC_TRANSPORTER_1"/>
    <property type="match status" value="1"/>
</dbReference>
<proteinExistence type="predicted"/>
<comment type="caution">
    <text evidence="11">The sequence shown here is derived from an EMBL/GenBank/DDBJ whole genome shotgun (WGS) entry which is preliminary data.</text>
</comment>
<dbReference type="InterPro" id="IPR027417">
    <property type="entry name" value="P-loop_NTPase"/>
</dbReference>
<name>W4MAH4_9BACT</name>
<keyword evidence="6" id="KW-0547">Nucleotide-binding</keyword>
<dbReference type="GO" id="GO:0005524">
    <property type="term" value="F:ATP binding"/>
    <property type="evidence" value="ECO:0007669"/>
    <property type="project" value="UniProtKB-KW"/>
</dbReference>
<dbReference type="AlphaFoldDB" id="W4MAH4"/>
<keyword evidence="8" id="KW-1278">Translocase</keyword>
<protein>
    <submittedName>
        <fullName evidence="11">ABC transporter</fullName>
    </submittedName>
</protein>
<dbReference type="CDD" id="cd03215">
    <property type="entry name" value="ABC_Carb_Monos_II"/>
    <property type="match status" value="1"/>
</dbReference>
<dbReference type="CDD" id="cd03216">
    <property type="entry name" value="ABC_Carb_Monos_I"/>
    <property type="match status" value="1"/>
</dbReference>
<keyword evidence="4" id="KW-0762">Sugar transport</keyword>
<dbReference type="SUPFAM" id="SSF52540">
    <property type="entry name" value="P-loop containing nucleoside triphosphate hydrolases"/>
    <property type="match status" value="2"/>
</dbReference>
<feature type="domain" description="ABC transporter" evidence="10">
    <location>
        <begin position="252"/>
        <end position="496"/>
    </location>
</feature>
<evidence type="ECO:0000256" key="7">
    <source>
        <dbReference type="ARBA" id="ARBA00022840"/>
    </source>
</evidence>
<evidence type="ECO:0000256" key="4">
    <source>
        <dbReference type="ARBA" id="ARBA00022597"/>
    </source>
</evidence>
<evidence type="ECO:0000256" key="8">
    <source>
        <dbReference type="ARBA" id="ARBA00022967"/>
    </source>
</evidence>
<evidence type="ECO:0000259" key="10">
    <source>
        <dbReference type="PROSITE" id="PS50893"/>
    </source>
</evidence>
<evidence type="ECO:0000256" key="3">
    <source>
        <dbReference type="ARBA" id="ARBA00022475"/>
    </source>
</evidence>